<evidence type="ECO:0000313" key="1">
    <source>
        <dbReference type="EMBL" id="GCE20973.1"/>
    </source>
</evidence>
<organism evidence="1 2">
    <name type="scientific">Dictyobacter kobayashii</name>
    <dbReference type="NCBI Taxonomy" id="2014872"/>
    <lineage>
        <taxon>Bacteria</taxon>
        <taxon>Bacillati</taxon>
        <taxon>Chloroflexota</taxon>
        <taxon>Ktedonobacteria</taxon>
        <taxon>Ktedonobacterales</taxon>
        <taxon>Dictyobacteraceae</taxon>
        <taxon>Dictyobacter</taxon>
    </lineage>
</organism>
<dbReference type="RefSeq" id="WP_126552548.1">
    <property type="nucleotide sequence ID" value="NZ_BIFS01000001.1"/>
</dbReference>
<protein>
    <submittedName>
        <fullName evidence="1">Uncharacterized protein</fullName>
    </submittedName>
</protein>
<gene>
    <name evidence="1" type="ORF">KDK_47730</name>
</gene>
<dbReference type="AlphaFoldDB" id="A0A402AP80"/>
<proteinExistence type="predicted"/>
<evidence type="ECO:0000313" key="2">
    <source>
        <dbReference type="Proteomes" id="UP000287188"/>
    </source>
</evidence>
<accession>A0A402AP80</accession>
<dbReference type="EMBL" id="BIFS01000001">
    <property type="protein sequence ID" value="GCE20973.1"/>
    <property type="molecule type" value="Genomic_DNA"/>
</dbReference>
<dbReference type="Gene3D" id="3.40.50.1820">
    <property type="entry name" value="alpha/beta hydrolase"/>
    <property type="match status" value="1"/>
</dbReference>
<dbReference type="SUPFAM" id="SSF53474">
    <property type="entry name" value="alpha/beta-Hydrolases"/>
    <property type="match status" value="1"/>
</dbReference>
<name>A0A402AP80_9CHLR</name>
<reference evidence="2" key="1">
    <citation type="submission" date="2018-12" db="EMBL/GenBank/DDBJ databases">
        <title>Tengunoibacter tsumagoiensis gen. nov., sp. nov., Dictyobacter kobayashii sp. nov., D. alpinus sp. nov., and D. joshuensis sp. nov. and description of Dictyobacteraceae fam. nov. within the order Ktedonobacterales isolated from Tengu-no-mugimeshi.</title>
        <authorList>
            <person name="Wang C.M."/>
            <person name="Zheng Y."/>
            <person name="Sakai Y."/>
            <person name="Toyoda A."/>
            <person name="Minakuchi Y."/>
            <person name="Abe K."/>
            <person name="Yokota A."/>
            <person name="Yabe S."/>
        </authorList>
    </citation>
    <scope>NUCLEOTIDE SEQUENCE [LARGE SCALE GENOMIC DNA]</scope>
    <source>
        <strain evidence="2">Uno11</strain>
    </source>
</reference>
<sequence>MSNTPDISEARRALLEKYLSGKVQPPEQPIPVPPTEASRERAVAVQARGTKSPFFYLHGDWKGQAFYCFPLARGLGDDQPFYILEPYDFDGLPGPPPFEEVAAAHVKSMRAIQPTGPYFLGDGVMED</sequence>
<comment type="caution">
    <text evidence="1">The sequence shown here is derived from an EMBL/GenBank/DDBJ whole genome shotgun (WGS) entry which is preliminary data.</text>
</comment>
<dbReference type="InterPro" id="IPR029058">
    <property type="entry name" value="AB_hydrolase_fold"/>
</dbReference>
<dbReference type="Proteomes" id="UP000287188">
    <property type="component" value="Unassembled WGS sequence"/>
</dbReference>
<keyword evidence="2" id="KW-1185">Reference proteome</keyword>
<dbReference type="OrthoDB" id="159589at2"/>